<sequence>MYITHTGLPGNGPHSTQAETPDALNGASDINFFNAQLSASRQPLSEGATSTAANLFSLSATESTAAAKRVQRGIRDTLSNKQTKEAHALPEALAAANLGVVAQVKVVGLLVKGVDKIATMG</sequence>
<feature type="region of interest" description="Disordered" evidence="1">
    <location>
        <begin position="1"/>
        <end position="20"/>
    </location>
</feature>
<organism evidence="2 3">
    <name type="scientific">Pseudomonas nabeulensis</name>
    <dbReference type="NCBI Taxonomy" id="2293833"/>
    <lineage>
        <taxon>Bacteria</taxon>
        <taxon>Pseudomonadati</taxon>
        <taxon>Pseudomonadota</taxon>
        <taxon>Gammaproteobacteria</taxon>
        <taxon>Pseudomonadales</taxon>
        <taxon>Pseudomonadaceae</taxon>
        <taxon>Pseudomonas</taxon>
    </lineage>
</organism>
<dbReference type="Proteomes" id="UP000297734">
    <property type="component" value="Unassembled WGS sequence"/>
</dbReference>
<comment type="caution">
    <text evidence="2">The sequence shown here is derived from an EMBL/GenBank/DDBJ whole genome shotgun (WGS) entry which is preliminary data.</text>
</comment>
<dbReference type="OrthoDB" id="6901741at2"/>
<evidence type="ECO:0000256" key="1">
    <source>
        <dbReference type="SAM" id="MobiDB-lite"/>
    </source>
</evidence>
<dbReference type="AlphaFoldDB" id="A0A4Z0B7C8"/>
<keyword evidence="3" id="KW-1185">Reference proteome</keyword>
<dbReference type="EMBL" id="QUZT01000007">
    <property type="protein sequence ID" value="TFY94975.1"/>
    <property type="molecule type" value="Genomic_DNA"/>
</dbReference>
<gene>
    <name evidence="2" type="ORF">DYL61_06005</name>
</gene>
<dbReference type="RefSeq" id="WP_135307601.1">
    <property type="nucleotide sequence ID" value="NZ_QUZT01000007.1"/>
</dbReference>
<protein>
    <submittedName>
        <fullName evidence="2">Uncharacterized protein</fullName>
    </submittedName>
</protein>
<name>A0A4Z0B7C8_9PSED</name>
<accession>A0A4Z0B7C8</accession>
<proteinExistence type="predicted"/>
<evidence type="ECO:0000313" key="3">
    <source>
        <dbReference type="Proteomes" id="UP000297734"/>
    </source>
</evidence>
<evidence type="ECO:0000313" key="2">
    <source>
        <dbReference type="EMBL" id="TFY94975.1"/>
    </source>
</evidence>
<reference evidence="2 3" key="1">
    <citation type="journal article" date="2019" name="Syst. Appl. Microbiol.">
        <title>New species of pathogenic Pseudomonas isolated from citrus in Tunisia: Proposal of Pseudomonas kairouanensis sp. nov. and Pseudomonas nabeulensis sp. nov.</title>
        <authorList>
            <person name="Oueslati M."/>
            <person name="Mulet M."/>
            <person name="Gomila M."/>
            <person name="Berge O."/>
            <person name="Hajlaoui M.R."/>
            <person name="Lalucat J."/>
            <person name="Sadfi-Zouaoui N."/>
            <person name="Garcia-Valdes E."/>
        </authorList>
    </citation>
    <scope>NUCLEOTIDE SEQUENCE [LARGE SCALE GENOMIC DNA]</scope>
    <source>
        <strain evidence="2 3">E10B</strain>
    </source>
</reference>